<protein>
    <submittedName>
        <fullName evidence="1">Uncharacterized protein</fullName>
    </submittedName>
</protein>
<accession>A0A1H8W6N6</accession>
<organism evidence="1 2">
    <name type="scientific">Trujillonella endophytica</name>
    <dbReference type="NCBI Taxonomy" id="673521"/>
    <lineage>
        <taxon>Bacteria</taxon>
        <taxon>Bacillati</taxon>
        <taxon>Actinomycetota</taxon>
        <taxon>Actinomycetes</taxon>
        <taxon>Geodermatophilales</taxon>
        <taxon>Geodermatophilaceae</taxon>
        <taxon>Trujillonella</taxon>
    </lineage>
</organism>
<name>A0A1H8W6N6_9ACTN</name>
<proteinExistence type="predicted"/>
<evidence type="ECO:0000313" key="2">
    <source>
        <dbReference type="Proteomes" id="UP000198960"/>
    </source>
</evidence>
<dbReference type="STRING" id="673521.SAMN05660991_04110"/>
<evidence type="ECO:0000313" key="1">
    <source>
        <dbReference type="EMBL" id="SEP23269.1"/>
    </source>
</evidence>
<sequence length="67" mass="7647">MSDREMVIHVPDHSLSLSGVDDAVVDAFLDWFRRAGPDEVYEVSSGQDQSTYVQKRNITQVRVNSHR</sequence>
<gene>
    <name evidence="1" type="ORF">SAMN05660991_04110</name>
</gene>
<dbReference type="RefSeq" id="WP_139220538.1">
    <property type="nucleotide sequence ID" value="NZ_FOEE01000017.1"/>
</dbReference>
<dbReference type="AlphaFoldDB" id="A0A1H8W6N6"/>
<dbReference type="Proteomes" id="UP000198960">
    <property type="component" value="Unassembled WGS sequence"/>
</dbReference>
<reference evidence="2" key="1">
    <citation type="submission" date="2016-10" db="EMBL/GenBank/DDBJ databases">
        <authorList>
            <person name="Varghese N."/>
            <person name="Submissions S."/>
        </authorList>
    </citation>
    <scope>NUCLEOTIDE SEQUENCE [LARGE SCALE GENOMIC DNA]</scope>
    <source>
        <strain evidence="2">DSM 45413</strain>
    </source>
</reference>
<dbReference type="EMBL" id="FOEE01000017">
    <property type="protein sequence ID" value="SEP23269.1"/>
    <property type="molecule type" value="Genomic_DNA"/>
</dbReference>
<keyword evidence="2" id="KW-1185">Reference proteome</keyword>
<dbReference type="OrthoDB" id="9852614at2"/>